<dbReference type="InterPro" id="IPR029063">
    <property type="entry name" value="SAM-dependent_MTases_sf"/>
</dbReference>
<dbReference type="CDD" id="cd02440">
    <property type="entry name" value="AdoMet_MTases"/>
    <property type="match status" value="1"/>
</dbReference>
<dbReference type="InterPro" id="IPR050723">
    <property type="entry name" value="CFA/CMAS"/>
</dbReference>
<keyword evidence="5" id="KW-0443">Lipid metabolism</keyword>
<evidence type="ECO:0000256" key="2">
    <source>
        <dbReference type="ARBA" id="ARBA00022603"/>
    </source>
</evidence>
<dbReference type="SUPFAM" id="SSF53335">
    <property type="entry name" value="S-adenosyl-L-methionine-dependent methyltransferases"/>
    <property type="match status" value="1"/>
</dbReference>
<dbReference type="KEGG" id="thig:FE785_04305"/>
<feature type="active site" evidence="6">
    <location>
        <position position="394"/>
    </location>
</feature>
<dbReference type="PANTHER" id="PTHR43667">
    <property type="entry name" value="CYCLOPROPANE-FATTY-ACYL-PHOSPHOLIPID SYNTHASE"/>
    <property type="match status" value="1"/>
</dbReference>
<proteinExistence type="inferred from homology"/>
<dbReference type="PIRSF" id="PIRSF003085">
    <property type="entry name" value="CMAS"/>
    <property type="match status" value="1"/>
</dbReference>
<evidence type="ECO:0000256" key="5">
    <source>
        <dbReference type="ARBA" id="ARBA00023098"/>
    </source>
</evidence>
<reference evidence="7 8" key="1">
    <citation type="submission" date="2019-05" db="EMBL/GenBank/DDBJ databases">
        <title>Thiomicrorhabdus sediminis sp. nov, a novel sulfur-oxidizing bacterium isolated from coastal sediment.</title>
        <authorList>
            <person name="Liu X."/>
        </authorList>
    </citation>
    <scope>NUCLEOTIDE SEQUENCE [LARGE SCALE GENOMIC DNA]</scope>
    <source>
        <strain evidence="7 8">G1</strain>
    </source>
</reference>
<name>A0A4P9K4P5_9GAMM</name>
<keyword evidence="4" id="KW-0949">S-adenosyl-L-methionine</keyword>
<dbReference type="RefSeq" id="WP_138564589.1">
    <property type="nucleotide sequence ID" value="NZ_CP040602.1"/>
</dbReference>
<dbReference type="OrthoDB" id="9782855at2"/>
<keyword evidence="2 7" id="KW-0489">Methyltransferase</keyword>
<keyword evidence="3 7" id="KW-0808">Transferase</keyword>
<evidence type="ECO:0000256" key="1">
    <source>
        <dbReference type="ARBA" id="ARBA00010815"/>
    </source>
</evidence>
<protein>
    <submittedName>
        <fullName evidence="7">Class I SAM-dependent methyltransferase</fullName>
    </submittedName>
</protein>
<dbReference type="EMBL" id="CP040602">
    <property type="protein sequence ID" value="QCU89912.1"/>
    <property type="molecule type" value="Genomic_DNA"/>
</dbReference>
<dbReference type="GO" id="GO:0008168">
    <property type="term" value="F:methyltransferase activity"/>
    <property type="evidence" value="ECO:0007669"/>
    <property type="project" value="UniProtKB-KW"/>
</dbReference>
<dbReference type="Gene3D" id="3.40.50.150">
    <property type="entry name" value="Vaccinia Virus protein VP39"/>
    <property type="match status" value="1"/>
</dbReference>
<dbReference type="AlphaFoldDB" id="A0A4P9K4P5"/>
<evidence type="ECO:0000313" key="8">
    <source>
        <dbReference type="Proteomes" id="UP000304864"/>
    </source>
</evidence>
<organism evidence="7 8">
    <name type="scientific">Thiomicrorhabdus sediminis</name>
    <dbReference type="NCBI Taxonomy" id="2580412"/>
    <lineage>
        <taxon>Bacteria</taxon>
        <taxon>Pseudomonadati</taxon>
        <taxon>Pseudomonadota</taxon>
        <taxon>Gammaproteobacteria</taxon>
        <taxon>Thiotrichales</taxon>
        <taxon>Piscirickettsiaceae</taxon>
        <taxon>Thiomicrorhabdus</taxon>
    </lineage>
</organism>
<dbReference type="PANTHER" id="PTHR43667:SF2">
    <property type="entry name" value="FATTY ACID C-METHYL TRANSFERASE"/>
    <property type="match status" value="1"/>
</dbReference>
<dbReference type="InterPro" id="IPR003333">
    <property type="entry name" value="CMAS"/>
</dbReference>
<evidence type="ECO:0000256" key="6">
    <source>
        <dbReference type="PIRSR" id="PIRSR003085-1"/>
    </source>
</evidence>
<keyword evidence="8" id="KW-1185">Reference proteome</keyword>
<dbReference type="Proteomes" id="UP000304864">
    <property type="component" value="Chromosome"/>
</dbReference>
<dbReference type="Pfam" id="PF02353">
    <property type="entry name" value="CMAS"/>
    <property type="match status" value="1"/>
</dbReference>
<evidence type="ECO:0000313" key="7">
    <source>
        <dbReference type="EMBL" id="QCU89912.1"/>
    </source>
</evidence>
<evidence type="ECO:0000256" key="4">
    <source>
        <dbReference type="ARBA" id="ARBA00022691"/>
    </source>
</evidence>
<sequence length="416" mass="47629">MLRNNAALKSSSFAKLAFLEKLLPASLLQRFIINLPFKNIEKGVLVISLAEKSYRFEGASLGAHAELIIVHPVRAYWLIKTQGELGFAQAYYEGAIDTSSLYQLMDLAFENQTVFEPLLAQGKLSFLKLLEHRKNHNSMVNSRSNISYHYDLGNDFYSLWLDKTMSYSSGIFAHKDDSLFEAQQQKYGKILNDLCIGEDSTVLEIGCGWGGFMEMALEKGAKVTGLTLSEEQKKYAQHRLQQQFLANRFDIKLQDYRLEQQQYDFIVSIEMFEAVGKEYWQQYFATLKRCLKPGGKVAIQVITISDAVVETYQNSVDFIQAYIFPGGLLPSVEQLYLLSTENGFSVEQNFDFGADYARTCQIWKHDFNNHAEILTEKGYDQAFQRLWNYYLDYCTIGFEKGHISVNQLVLSRHGDS</sequence>
<comment type="similarity">
    <text evidence="1">Belongs to the CFA/CMAS family.</text>
</comment>
<dbReference type="GO" id="GO:0032259">
    <property type="term" value="P:methylation"/>
    <property type="evidence" value="ECO:0007669"/>
    <property type="project" value="UniProtKB-KW"/>
</dbReference>
<gene>
    <name evidence="7" type="ORF">FE785_04305</name>
</gene>
<dbReference type="GO" id="GO:0008610">
    <property type="term" value="P:lipid biosynthetic process"/>
    <property type="evidence" value="ECO:0007669"/>
    <property type="project" value="InterPro"/>
</dbReference>
<accession>A0A4P9K4P5</accession>
<evidence type="ECO:0000256" key="3">
    <source>
        <dbReference type="ARBA" id="ARBA00022679"/>
    </source>
</evidence>